<dbReference type="EMBL" id="CAXDID020000482">
    <property type="protein sequence ID" value="CAL6096094.1"/>
    <property type="molecule type" value="Genomic_DNA"/>
</dbReference>
<evidence type="ECO:0000313" key="6">
    <source>
        <dbReference type="EMBL" id="CAL6096094.1"/>
    </source>
</evidence>
<dbReference type="GO" id="GO:1990904">
    <property type="term" value="C:ribonucleoprotein complex"/>
    <property type="evidence" value="ECO:0007669"/>
    <property type="project" value="UniProtKB-KW"/>
</dbReference>
<reference evidence="4" key="1">
    <citation type="submission" date="2023-06" db="EMBL/GenBank/DDBJ databases">
        <authorList>
            <person name="Kurt Z."/>
        </authorList>
    </citation>
    <scope>NUCLEOTIDE SEQUENCE</scope>
</reference>
<dbReference type="Pfam" id="PF01199">
    <property type="entry name" value="Ribosomal_L34e"/>
    <property type="match status" value="1"/>
</dbReference>
<dbReference type="EMBL" id="CAXDID020000717">
    <property type="protein sequence ID" value="CAL6111723.1"/>
    <property type="molecule type" value="Genomic_DNA"/>
</dbReference>
<dbReference type="AlphaFoldDB" id="A0AA86QFL2"/>
<evidence type="ECO:0000313" key="8">
    <source>
        <dbReference type="Proteomes" id="UP001642409"/>
    </source>
</evidence>
<dbReference type="InterPro" id="IPR038562">
    <property type="entry name" value="Ribosomal_eL34_C_sf"/>
</dbReference>
<keyword evidence="2 4" id="KW-0689">Ribosomal protein</keyword>
<dbReference type="Gene3D" id="6.20.340.10">
    <property type="match status" value="1"/>
</dbReference>
<organism evidence="4">
    <name type="scientific">Hexamita inflata</name>
    <dbReference type="NCBI Taxonomy" id="28002"/>
    <lineage>
        <taxon>Eukaryota</taxon>
        <taxon>Metamonada</taxon>
        <taxon>Diplomonadida</taxon>
        <taxon>Hexamitidae</taxon>
        <taxon>Hexamitinae</taxon>
        <taxon>Hexamita</taxon>
    </lineage>
</organism>
<dbReference type="GO" id="GO:0006412">
    <property type="term" value="P:translation"/>
    <property type="evidence" value="ECO:0007669"/>
    <property type="project" value="InterPro"/>
</dbReference>
<name>A0AA86QFL2_9EUKA</name>
<reference evidence="6 8" key="2">
    <citation type="submission" date="2024-07" db="EMBL/GenBank/DDBJ databases">
        <authorList>
            <person name="Akdeniz Z."/>
        </authorList>
    </citation>
    <scope>NUCLEOTIDE SEQUENCE [LARGE SCALE GENOMIC DNA]</scope>
</reference>
<comment type="caution">
    <text evidence="4">The sequence shown here is derived from an EMBL/GenBank/DDBJ whole genome shotgun (WGS) entry which is preliminary data.</text>
</comment>
<dbReference type="GO" id="GO:0005840">
    <property type="term" value="C:ribosome"/>
    <property type="evidence" value="ECO:0007669"/>
    <property type="project" value="UniProtKB-KW"/>
</dbReference>
<dbReference type="PRINTS" id="PR01250">
    <property type="entry name" value="RIBOSOMALL34"/>
</dbReference>
<keyword evidence="8" id="KW-1185">Reference proteome</keyword>
<evidence type="ECO:0000313" key="4">
    <source>
        <dbReference type="EMBL" id="CAI9957795.1"/>
    </source>
</evidence>
<evidence type="ECO:0000256" key="3">
    <source>
        <dbReference type="ARBA" id="ARBA00023274"/>
    </source>
</evidence>
<dbReference type="Proteomes" id="UP001642409">
    <property type="component" value="Unassembled WGS sequence"/>
</dbReference>
<dbReference type="PANTHER" id="PTHR10759">
    <property type="entry name" value="60S RIBOSOMAL PROTEIN L34"/>
    <property type="match status" value="1"/>
</dbReference>
<evidence type="ECO:0000256" key="2">
    <source>
        <dbReference type="ARBA" id="ARBA00022980"/>
    </source>
</evidence>
<comment type="similarity">
    <text evidence="1">Belongs to the eukaryotic ribosomal protein eL34 family.</text>
</comment>
<accession>A0AA86QFL2</accession>
<dbReference type="InterPro" id="IPR008195">
    <property type="entry name" value="Ribosomal_eL34"/>
</dbReference>
<evidence type="ECO:0000256" key="1">
    <source>
        <dbReference type="ARBA" id="ARBA00009875"/>
    </source>
</evidence>
<keyword evidence="3" id="KW-0687">Ribonucleoprotein</keyword>
<protein>
    <submittedName>
        <fullName evidence="4">Ribosomal protein L34</fullName>
    </submittedName>
    <submittedName>
        <fullName evidence="6">Ribosomal_protein L34</fullName>
    </submittedName>
</protein>
<dbReference type="EMBL" id="CATOUU010001034">
    <property type="protein sequence ID" value="CAI9968275.1"/>
    <property type="molecule type" value="Genomic_DNA"/>
</dbReference>
<gene>
    <name evidence="4" type="ORF">HINF_LOCUS45440</name>
    <name evidence="5" type="ORF">HINF_LOCUS55920</name>
    <name evidence="6" type="ORF">HINF_LOCUS68265</name>
    <name evidence="7" type="ORF">HINF_LOCUS76595</name>
</gene>
<evidence type="ECO:0000313" key="7">
    <source>
        <dbReference type="EMBL" id="CAL6111723.1"/>
    </source>
</evidence>
<dbReference type="GO" id="GO:0003735">
    <property type="term" value="F:structural constituent of ribosome"/>
    <property type="evidence" value="ECO:0007669"/>
    <property type="project" value="InterPro"/>
</dbReference>
<proteinExistence type="inferred from homology"/>
<evidence type="ECO:0000313" key="5">
    <source>
        <dbReference type="EMBL" id="CAI9968275.1"/>
    </source>
</evidence>
<dbReference type="Gene3D" id="6.20.370.70">
    <property type="match status" value="1"/>
</dbReference>
<dbReference type="EMBL" id="CATOUU010000894">
    <property type="protein sequence ID" value="CAI9957795.1"/>
    <property type="molecule type" value="Genomic_DNA"/>
</dbReference>
<sequence length="114" mass="12962">MPDYRTTCRAHSTFHTRSNIWRKVRTPGNRLSTLKVVRKPLATKCAHSGVRLNGIKRVEGRTMSRNERTISRAYGGALSMQTVRDKILRAFLCEESKAAKMEAKKKATKTVTKK</sequence>